<dbReference type="HOGENOM" id="CLU_3087007_0_0_1"/>
<evidence type="ECO:0000313" key="2">
    <source>
        <dbReference type="Proteomes" id="UP000008177"/>
    </source>
</evidence>
<evidence type="ECO:0000313" key="1">
    <source>
        <dbReference type="EMBL" id="CCD52931.1"/>
    </source>
</evidence>
<proteinExistence type="predicted"/>
<dbReference type="EMBL" id="FQ790345">
    <property type="protein sequence ID" value="CCD52931.1"/>
    <property type="molecule type" value="Genomic_DNA"/>
</dbReference>
<organism evidence="1 2">
    <name type="scientific">Botryotinia fuckeliana (strain T4)</name>
    <name type="common">Noble rot fungus</name>
    <name type="synonym">Botrytis cinerea</name>
    <dbReference type="NCBI Taxonomy" id="999810"/>
    <lineage>
        <taxon>Eukaryota</taxon>
        <taxon>Fungi</taxon>
        <taxon>Dikarya</taxon>
        <taxon>Ascomycota</taxon>
        <taxon>Pezizomycotina</taxon>
        <taxon>Leotiomycetes</taxon>
        <taxon>Helotiales</taxon>
        <taxon>Sclerotiniaceae</taxon>
        <taxon>Botrytis</taxon>
    </lineage>
</organism>
<dbReference type="AlphaFoldDB" id="G2YMT3"/>
<protein>
    <submittedName>
        <fullName evidence="1">Uncharacterized protein</fullName>
    </submittedName>
</protein>
<dbReference type="Proteomes" id="UP000008177">
    <property type="component" value="Unplaced contigs"/>
</dbReference>
<gene>
    <name evidence="1" type="ORF">BofuT4_uP138550.1</name>
</gene>
<accession>G2YMT3</accession>
<reference evidence="2" key="1">
    <citation type="journal article" date="2011" name="PLoS Genet.">
        <title>Genomic analysis of the necrotrophic fungal pathogens Sclerotinia sclerotiorum and Botrytis cinerea.</title>
        <authorList>
            <person name="Amselem J."/>
            <person name="Cuomo C.A."/>
            <person name="van Kan J.A."/>
            <person name="Viaud M."/>
            <person name="Benito E.P."/>
            <person name="Couloux A."/>
            <person name="Coutinho P.M."/>
            <person name="de Vries R.P."/>
            <person name="Dyer P.S."/>
            <person name="Fillinger S."/>
            <person name="Fournier E."/>
            <person name="Gout L."/>
            <person name="Hahn M."/>
            <person name="Kohn L."/>
            <person name="Lapalu N."/>
            <person name="Plummer K.M."/>
            <person name="Pradier J.M."/>
            <person name="Quevillon E."/>
            <person name="Sharon A."/>
            <person name="Simon A."/>
            <person name="ten Have A."/>
            <person name="Tudzynski B."/>
            <person name="Tudzynski P."/>
            <person name="Wincker P."/>
            <person name="Andrew M."/>
            <person name="Anthouard V."/>
            <person name="Beever R.E."/>
            <person name="Beffa R."/>
            <person name="Benoit I."/>
            <person name="Bouzid O."/>
            <person name="Brault B."/>
            <person name="Chen Z."/>
            <person name="Choquer M."/>
            <person name="Collemare J."/>
            <person name="Cotton P."/>
            <person name="Danchin E.G."/>
            <person name="Da Silva C."/>
            <person name="Gautier A."/>
            <person name="Giraud C."/>
            <person name="Giraud T."/>
            <person name="Gonzalez C."/>
            <person name="Grossetete S."/>
            <person name="Guldener U."/>
            <person name="Henrissat B."/>
            <person name="Howlett B.J."/>
            <person name="Kodira C."/>
            <person name="Kretschmer M."/>
            <person name="Lappartient A."/>
            <person name="Leroch M."/>
            <person name="Levis C."/>
            <person name="Mauceli E."/>
            <person name="Neuveglise C."/>
            <person name="Oeser B."/>
            <person name="Pearson M."/>
            <person name="Poulain J."/>
            <person name="Poussereau N."/>
            <person name="Quesneville H."/>
            <person name="Rascle C."/>
            <person name="Schumacher J."/>
            <person name="Segurens B."/>
            <person name="Sexton A."/>
            <person name="Silva E."/>
            <person name="Sirven C."/>
            <person name="Soanes D.M."/>
            <person name="Talbot N.J."/>
            <person name="Templeton M."/>
            <person name="Yandava C."/>
            <person name="Yarden O."/>
            <person name="Zeng Q."/>
            <person name="Rollins J.A."/>
            <person name="Lebrun M.H."/>
            <person name="Dickman M."/>
        </authorList>
    </citation>
    <scope>NUCLEOTIDE SEQUENCE [LARGE SCALE GENOMIC DNA]</scope>
    <source>
        <strain evidence="2">T4</strain>
    </source>
</reference>
<name>G2YMT3_BOTF4</name>
<dbReference type="InParanoid" id="G2YMT3"/>
<sequence>MYAALFPRFKPIEMRLTGRRCFIGGNGNKFYIKPQSDSIVVMQRICIFLNCR</sequence>